<keyword evidence="1" id="KW-0732">Signal</keyword>
<evidence type="ECO:0000313" key="2">
    <source>
        <dbReference type="EMBL" id="KAF6160407.1"/>
    </source>
</evidence>
<comment type="caution">
    <text evidence="2">The sequence shown here is derived from an EMBL/GenBank/DDBJ whole genome shotgun (WGS) entry which is preliminary data.</text>
</comment>
<dbReference type="PANTHER" id="PTHR21725:SF1">
    <property type="entry name" value="E3 UBIQUITIN-PROTEIN LIGASE UBR4"/>
    <property type="match status" value="1"/>
</dbReference>
<sequence>MEKTTSGTRVILVMQLFYRLSSAVGGPFTDRSNPHSLDMEKFIQWFLDEINVNESFVAKTSSSFGETVILVFMYFTLILRNWHQPGSEHKSSGSTADTTQEKNALSSTSDAALSPLLHVFKSSSTVNIEDGGNLGLGCGALLTVRRDLSAGNYSPFFSDSYAKAHRMDIFMDYQRLLKGFSSEKCKVGYLKKKKNEDRGESGPEKSYLDMEQSVAIFNDTVLRQFIDSFLMEWNSNTVRVEAKCVLYGIWHLASGITNITAYTELVTWLLGTTVPDSNSSKQQKMELVSRCLTPDS</sequence>
<proteinExistence type="predicted"/>
<feature type="signal peptide" evidence="1">
    <location>
        <begin position="1"/>
        <end position="23"/>
    </location>
</feature>
<protein>
    <submittedName>
        <fullName evidence="2">Uncharacterized protein</fullName>
    </submittedName>
</protein>
<feature type="chain" id="PRO_5029755355" evidence="1">
    <location>
        <begin position="24"/>
        <end position="296"/>
    </location>
</feature>
<dbReference type="GO" id="GO:0009506">
    <property type="term" value="C:plasmodesma"/>
    <property type="evidence" value="ECO:0007669"/>
    <property type="project" value="TreeGrafter"/>
</dbReference>
<dbReference type="OrthoDB" id="2384430at2759"/>
<keyword evidence="3" id="KW-1185">Reference proteome</keyword>
<organism evidence="2 3">
    <name type="scientific">Kingdonia uniflora</name>
    <dbReference type="NCBI Taxonomy" id="39325"/>
    <lineage>
        <taxon>Eukaryota</taxon>
        <taxon>Viridiplantae</taxon>
        <taxon>Streptophyta</taxon>
        <taxon>Embryophyta</taxon>
        <taxon>Tracheophyta</taxon>
        <taxon>Spermatophyta</taxon>
        <taxon>Magnoliopsida</taxon>
        <taxon>Ranunculales</taxon>
        <taxon>Circaeasteraceae</taxon>
        <taxon>Kingdonia</taxon>
    </lineage>
</organism>
<dbReference type="PANTHER" id="PTHR21725">
    <property type="entry name" value="E3 UBIQUITIN-PROTEIN LIGASE UBR4"/>
    <property type="match status" value="1"/>
</dbReference>
<accession>A0A7J7MZY7</accession>
<dbReference type="EMBL" id="JACGCM010001165">
    <property type="protein sequence ID" value="KAF6160407.1"/>
    <property type="molecule type" value="Genomic_DNA"/>
</dbReference>
<dbReference type="Proteomes" id="UP000541444">
    <property type="component" value="Unassembled WGS sequence"/>
</dbReference>
<evidence type="ECO:0000313" key="3">
    <source>
        <dbReference type="Proteomes" id="UP000541444"/>
    </source>
</evidence>
<dbReference type="GO" id="GO:0005829">
    <property type="term" value="C:cytosol"/>
    <property type="evidence" value="ECO:0007669"/>
    <property type="project" value="TreeGrafter"/>
</dbReference>
<dbReference type="GO" id="GO:0009926">
    <property type="term" value="P:auxin polar transport"/>
    <property type="evidence" value="ECO:0007669"/>
    <property type="project" value="TreeGrafter"/>
</dbReference>
<name>A0A7J7MZY7_9MAGN</name>
<evidence type="ECO:0000256" key="1">
    <source>
        <dbReference type="SAM" id="SignalP"/>
    </source>
</evidence>
<dbReference type="InterPro" id="IPR045189">
    <property type="entry name" value="UBR4-like"/>
</dbReference>
<dbReference type="AlphaFoldDB" id="A0A7J7MZY7"/>
<gene>
    <name evidence="2" type="ORF">GIB67_019176</name>
</gene>
<reference evidence="2 3" key="1">
    <citation type="journal article" date="2020" name="IScience">
        <title>Genome Sequencing of the Endangered Kingdonia uniflora (Circaeasteraceae, Ranunculales) Reveals Potential Mechanisms of Evolutionary Specialization.</title>
        <authorList>
            <person name="Sun Y."/>
            <person name="Deng T."/>
            <person name="Zhang A."/>
            <person name="Moore M.J."/>
            <person name="Landis J.B."/>
            <person name="Lin N."/>
            <person name="Zhang H."/>
            <person name="Zhang X."/>
            <person name="Huang J."/>
            <person name="Zhang X."/>
            <person name="Sun H."/>
            <person name="Wang H."/>
        </authorList>
    </citation>
    <scope>NUCLEOTIDE SEQUENCE [LARGE SCALE GENOMIC DNA]</scope>
    <source>
        <strain evidence="2">TB1705</strain>
        <tissue evidence="2">Leaf</tissue>
    </source>
</reference>